<feature type="transmembrane region" description="Helical" evidence="1">
    <location>
        <begin position="12"/>
        <end position="30"/>
    </location>
</feature>
<reference evidence="3" key="1">
    <citation type="submission" date="2021-12" db="EMBL/GenBank/DDBJ databases">
        <title>Enterovibrio ZSDZ35 sp. nov. and Enterovibrio ZSDZ42 sp. nov., isolated from coastal seawater in Qingdao.</title>
        <authorList>
            <person name="Zhang P."/>
        </authorList>
    </citation>
    <scope>NUCLEOTIDE SEQUENCE</scope>
    <source>
        <strain evidence="3">ZSDZ35</strain>
    </source>
</reference>
<dbReference type="InterPro" id="IPR012338">
    <property type="entry name" value="Beta-lactam/transpept-like"/>
</dbReference>
<evidence type="ECO:0000313" key="3">
    <source>
        <dbReference type="EMBL" id="MDD1782879.1"/>
    </source>
</evidence>
<feature type="domain" description="Beta-lactamase-related" evidence="2">
    <location>
        <begin position="81"/>
        <end position="381"/>
    </location>
</feature>
<comment type="caution">
    <text evidence="3">The sequence shown here is derived from an EMBL/GenBank/DDBJ whole genome shotgun (WGS) entry which is preliminary data.</text>
</comment>
<dbReference type="InterPro" id="IPR050789">
    <property type="entry name" value="Diverse_Enzym_Activities"/>
</dbReference>
<keyword evidence="1" id="KW-1133">Transmembrane helix</keyword>
<name>A0ABT5QQK6_9GAMM</name>
<dbReference type="RefSeq" id="WP_274143511.1">
    <property type="nucleotide sequence ID" value="NZ_JAJUBB010000013.1"/>
</dbReference>
<keyword evidence="4" id="KW-1185">Reference proteome</keyword>
<sequence>MLDNPFFKNGFIALFISGLIFFVLWFAFYLPEPDLHNFQWTQASKQKDWNTVSPEAEGFDPKTLVELHNHLTIRKTKKVQSIAIIRNGHLVFEQYYRVMSDNDGLPMPRHFPPSADTQNQMRSISKTVVATLIGCLLHESSISDTNLPLYGFFDQSLIPNAEEKANITLEHALNFNSGLDWSEWRTENSDALNMWLSPEPYTYVFNKGVAHQPGDVFTYQGAMSVLLGGVVEAVTGTNLRDYADKALFQPLGISNYDWFAHEQTGEYLGSSGLYLRTRDLAKLGQLYLNKGEWDGERIFSEEWAEESLQPKGRFWKDKSIAYGHNWWFPTLTVRGERIQVAGMRGAGGQELYIFPDYQLVFVMTSGAFLSQDEDYPFELIADYILPAIGLNRVKYEPNV</sequence>
<dbReference type="Pfam" id="PF00144">
    <property type="entry name" value="Beta-lactamase"/>
    <property type="match status" value="1"/>
</dbReference>
<dbReference type="SUPFAM" id="SSF56601">
    <property type="entry name" value="beta-lactamase/transpeptidase-like"/>
    <property type="match status" value="1"/>
</dbReference>
<dbReference type="PANTHER" id="PTHR43283">
    <property type="entry name" value="BETA-LACTAMASE-RELATED"/>
    <property type="match status" value="1"/>
</dbReference>
<proteinExistence type="predicted"/>
<dbReference type="Gene3D" id="3.40.710.10">
    <property type="entry name" value="DD-peptidase/beta-lactamase superfamily"/>
    <property type="match status" value="1"/>
</dbReference>
<evidence type="ECO:0000259" key="2">
    <source>
        <dbReference type="Pfam" id="PF00144"/>
    </source>
</evidence>
<organism evidence="3 4">
    <name type="scientific">Enterovibrio qingdaonensis</name>
    <dbReference type="NCBI Taxonomy" id="2899818"/>
    <lineage>
        <taxon>Bacteria</taxon>
        <taxon>Pseudomonadati</taxon>
        <taxon>Pseudomonadota</taxon>
        <taxon>Gammaproteobacteria</taxon>
        <taxon>Vibrionales</taxon>
        <taxon>Vibrionaceae</taxon>
        <taxon>Enterovibrio</taxon>
    </lineage>
</organism>
<dbReference type="PANTHER" id="PTHR43283:SF7">
    <property type="entry name" value="BETA-LACTAMASE-RELATED DOMAIN-CONTAINING PROTEIN"/>
    <property type="match status" value="1"/>
</dbReference>
<keyword evidence="1" id="KW-0472">Membrane</keyword>
<dbReference type="EMBL" id="JAJUBB010000013">
    <property type="protein sequence ID" value="MDD1782879.1"/>
    <property type="molecule type" value="Genomic_DNA"/>
</dbReference>
<dbReference type="InterPro" id="IPR001466">
    <property type="entry name" value="Beta-lactam-related"/>
</dbReference>
<protein>
    <submittedName>
        <fullName evidence="3">Beta-lactamase family protein</fullName>
    </submittedName>
</protein>
<evidence type="ECO:0000256" key="1">
    <source>
        <dbReference type="SAM" id="Phobius"/>
    </source>
</evidence>
<gene>
    <name evidence="3" type="ORF">LRP49_17025</name>
</gene>
<dbReference type="Proteomes" id="UP001149821">
    <property type="component" value="Unassembled WGS sequence"/>
</dbReference>
<keyword evidence="1" id="KW-0812">Transmembrane</keyword>
<evidence type="ECO:0000313" key="4">
    <source>
        <dbReference type="Proteomes" id="UP001149821"/>
    </source>
</evidence>
<accession>A0ABT5QQK6</accession>